<keyword evidence="3 4" id="KW-0520">NAD</keyword>
<evidence type="ECO:0000313" key="7">
    <source>
        <dbReference type="EMBL" id="RNM31831.1"/>
    </source>
</evidence>
<dbReference type="PROSITE" id="PS50305">
    <property type="entry name" value="SIRTUIN"/>
    <property type="match status" value="1"/>
</dbReference>
<evidence type="ECO:0000256" key="2">
    <source>
        <dbReference type="ARBA" id="ARBA00022679"/>
    </source>
</evidence>
<dbReference type="NCBIfam" id="NF001753">
    <property type="entry name" value="PRK00481.1-3"/>
    <property type="match status" value="1"/>
</dbReference>
<feature type="binding site" evidence="4">
    <location>
        <position position="34"/>
    </location>
    <ligand>
        <name>nicotinamide</name>
        <dbReference type="ChEBI" id="CHEBI:17154"/>
    </ligand>
</feature>
<dbReference type="NCBIfam" id="NF001752">
    <property type="entry name" value="PRK00481.1-1"/>
    <property type="match status" value="1"/>
</dbReference>
<dbReference type="Proteomes" id="UP000276568">
    <property type="component" value="Unassembled WGS sequence"/>
</dbReference>
<keyword evidence="4 5" id="KW-0862">Zinc</keyword>
<dbReference type="Pfam" id="PF02146">
    <property type="entry name" value="SIR2"/>
    <property type="match status" value="1"/>
</dbReference>
<dbReference type="GO" id="GO:0005737">
    <property type="term" value="C:cytoplasm"/>
    <property type="evidence" value="ECO:0007669"/>
    <property type="project" value="UniProtKB-SubCell"/>
</dbReference>
<dbReference type="GO" id="GO:0070403">
    <property type="term" value="F:NAD+ binding"/>
    <property type="evidence" value="ECO:0007669"/>
    <property type="project" value="UniProtKB-UniRule"/>
</dbReference>
<evidence type="ECO:0000256" key="5">
    <source>
        <dbReference type="PROSITE-ProRule" id="PRU00236"/>
    </source>
</evidence>
<dbReference type="EC" id="2.3.1.286" evidence="4"/>
<protein>
    <recommendedName>
        <fullName evidence="4">NAD-dependent protein deacetylase</fullName>
        <ecNumber evidence="4">2.3.1.286</ecNumber>
    </recommendedName>
    <alternativeName>
        <fullName evidence="4">Regulatory protein SIR2 homolog</fullName>
    </alternativeName>
</protein>
<evidence type="ECO:0000256" key="4">
    <source>
        <dbReference type="HAMAP-Rule" id="MF_01968"/>
    </source>
</evidence>
<feature type="binding site" evidence="4">
    <location>
        <position position="102"/>
    </location>
    <ligand>
        <name>NAD(+)</name>
        <dbReference type="ChEBI" id="CHEBI:57540"/>
    </ligand>
</feature>
<comment type="function">
    <text evidence="4">NAD-dependent protein deacetylase which modulates the activities of several enzymes which are inactive in their acetylated form.</text>
</comment>
<feature type="active site" description="Proton acceptor" evidence="4 5">
    <location>
        <position position="120"/>
    </location>
</feature>
<feature type="binding site" evidence="4">
    <location>
        <position position="194"/>
    </location>
    <ligand>
        <name>NAD(+)</name>
        <dbReference type="ChEBI" id="CHEBI:57540"/>
    </ligand>
</feature>
<feature type="binding site" evidence="4">
    <location>
        <position position="105"/>
    </location>
    <ligand>
        <name>NAD(+)</name>
        <dbReference type="ChEBI" id="CHEBI:57540"/>
    </ligand>
</feature>
<feature type="binding site" evidence="4 5">
    <location>
        <position position="128"/>
    </location>
    <ligand>
        <name>Zn(2+)</name>
        <dbReference type="ChEBI" id="CHEBI:29105"/>
    </ligand>
</feature>
<gene>
    <name evidence="4" type="primary">cobB</name>
    <name evidence="7" type="ORF">EDX97_04590</name>
</gene>
<feature type="binding site" evidence="4">
    <location>
        <position position="193"/>
    </location>
    <ligand>
        <name>NAD(+)</name>
        <dbReference type="ChEBI" id="CHEBI:57540"/>
    </ligand>
</feature>
<comment type="caution">
    <text evidence="7">The sequence shown here is derived from an EMBL/GenBank/DDBJ whole genome shotgun (WGS) entry which is preliminary data.</text>
</comment>
<feature type="binding site" evidence="4 5">
    <location>
        <position position="155"/>
    </location>
    <ligand>
        <name>Zn(2+)</name>
        <dbReference type="ChEBI" id="CHEBI:29105"/>
    </ligand>
</feature>
<feature type="binding site" evidence="4">
    <location>
        <position position="234"/>
    </location>
    <ligand>
        <name>NAD(+)</name>
        <dbReference type="ChEBI" id="CHEBI:57540"/>
    </ligand>
</feature>
<dbReference type="InterPro" id="IPR028628">
    <property type="entry name" value="Sirtuin_class_U"/>
</dbReference>
<comment type="similarity">
    <text evidence="4">Belongs to the sirtuin family. Class U subfamily.</text>
</comment>
<dbReference type="AlphaFoldDB" id="A0A3N0I472"/>
<comment type="caution">
    <text evidence="4">Lacks conserved residue(s) required for the propagation of feature annotation.</text>
</comment>
<keyword evidence="8" id="KW-1185">Reference proteome</keyword>
<dbReference type="PANTHER" id="PTHR11085">
    <property type="entry name" value="NAD-DEPENDENT PROTEIN DEACYLASE SIRTUIN-5, MITOCHONDRIAL-RELATED"/>
    <property type="match status" value="1"/>
</dbReference>
<dbReference type="Gene3D" id="3.30.1600.10">
    <property type="entry name" value="SIR2/SIRT2 'Small Domain"/>
    <property type="match status" value="1"/>
</dbReference>
<dbReference type="InterPro" id="IPR050134">
    <property type="entry name" value="NAD-dep_sirtuin_deacylases"/>
</dbReference>
<accession>A0A3N0I472</accession>
<evidence type="ECO:0000256" key="3">
    <source>
        <dbReference type="ARBA" id="ARBA00023027"/>
    </source>
</evidence>
<dbReference type="InterPro" id="IPR003000">
    <property type="entry name" value="Sirtuin"/>
</dbReference>
<evidence type="ECO:0000256" key="1">
    <source>
        <dbReference type="ARBA" id="ARBA00022490"/>
    </source>
</evidence>
<comment type="subcellular location">
    <subcellularLocation>
        <location evidence="4">Cytoplasm</location>
    </subcellularLocation>
</comment>
<dbReference type="GO" id="GO:0017136">
    <property type="term" value="F:histone deacetylase activity, NAD-dependent"/>
    <property type="evidence" value="ECO:0007669"/>
    <property type="project" value="TreeGrafter"/>
</dbReference>
<sequence>MTDIEQLHQWIDASNNIVFFGGAGVSTESNIPDFRSDNGLYKKQYRYPAEQMISHSFFLSNPEEFYEFYFNQMIFPDAQPNAAHKALAKLEKMGKLKAIVTQNIDGLHQKAGSKVVYELHGSVLKNTCMHCHAHYDLEQTIAARDEKGIPRCPKCGNIIKPNVVLYEEGLDEGTIYAAVDAIEKADLLIVGGTSLVVYPAAGLIRYFRGKHLVLINRDATPMDDQADLVIHDSIGKVLSNAI</sequence>
<feature type="binding site" evidence="4">
    <location>
        <position position="104"/>
    </location>
    <ligand>
        <name>nicotinamide</name>
        <dbReference type="ChEBI" id="CHEBI:17154"/>
    </ligand>
</feature>
<dbReference type="InterPro" id="IPR026591">
    <property type="entry name" value="Sirtuin_cat_small_dom_sf"/>
</dbReference>
<keyword evidence="2 4" id="KW-0808">Transferase</keyword>
<feature type="binding site" evidence="4">
    <location>
        <position position="34"/>
    </location>
    <ligand>
        <name>NAD(+)</name>
        <dbReference type="ChEBI" id="CHEBI:57540"/>
    </ligand>
</feature>
<comment type="cofactor">
    <cofactor evidence="4">
        <name>Zn(2+)</name>
        <dbReference type="ChEBI" id="CHEBI:29105"/>
    </cofactor>
    <text evidence="4">Binds 1 zinc ion per subunit.</text>
</comment>
<keyword evidence="1 4" id="KW-0963">Cytoplasm</keyword>
<proteinExistence type="inferred from homology"/>
<keyword evidence="4 5" id="KW-0479">Metal-binding</keyword>
<feature type="binding site" evidence="4">
    <location>
        <position position="23"/>
    </location>
    <ligand>
        <name>NAD(+)</name>
        <dbReference type="ChEBI" id="CHEBI:57540"/>
    </ligand>
</feature>
<name>A0A3N0I472_9FIRM</name>
<dbReference type="GO" id="GO:0008270">
    <property type="term" value="F:zinc ion binding"/>
    <property type="evidence" value="ECO:0007669"/>
    <property type="project" value="UniProtKB-UniRule"/>
</dbReference>
<feature type="binding site" evidence="4 5">
    <location>
        <position position="131"/>
    </location>
    <ligand>
        <name>Zn(2+)</name>
        <dbReference type="ChEBI" id="CHEBI:29105"/>
    </ligand>
</feature>
<feature type="binding site" evidence="4">
    <location>
        <position position="35"/>
    </location>
    <ligand>
        <name>NAD(+)</name>
        <dbReference type="ChEBI" id="CHEBI:57540"/>
    </ligand>
</feature>
<feature type="domain" description="Deacetylase sirtuin-type" evidence="6">
    <location>
        <begin position="1"/>
        <end position="242"/>
    </location>
</feature>
<organism evidence="7 8">
    <name type="scientific">Absicoccus porci</name>
    <dbReference type="NCBI Taxonomy" id="2486576"/>
    <lineage>
        <taxon>Bacteria</taxon>
        <taxon>Bacillati</taxon>
        <taxon>Bacillota</taxon>
        <taxon>Erysipelotrichia</taxon>
        <taxon>Erysipelotrichales</taxon>
        <taxon>Erysipelotrichaceae</taxon>
        <taxon>Absicoccus</taxon>
    </lineage>
</organism>
<feature type="binding site" evidence="4">
    <location>
        <position position="105"/>
    </location>
    <ligand>
        <name>nicotinamide</name>
        <dbReference type="ChEBI" id="CHEBI:17154"/>
    </ligand>
</feature>
<evidence type="ECO:0000313" key="8">
    <source>
        <dbReference type="Proteomes" id="UP000276568"/>
    </source>
</evidence>
<dbReference type="PANTHER" id="PTHR11085:SF4">
    <property type="entry name" value="NAD-DEPENDENT PROTEIN DEACYLASE"/>
    <property type="match status" value="1"/>
</dbReference>
<dbReference type="RefSeq" id="WP_128519990.1">
    <property type="nucleotide sequence ID" value="NZ_CAUWBR010000005.1"/>
</dbReference>
<dbReference type="OrthoDB" id="9800582at2"/>
<feature type="binding site" evidence="4">
    <location>
        <position position="120"/>
    </location>
    <ligand>
        <name>NAD(+)</name>
        <dbReference type="ChEBI" id="CHEBI:57540"/>
    </ligand>
</feature>
<reference evidence="7 8" key="1">
    <citation type="submission" date="2018-11" db="EMBL/GenBank/DDBJ databases">
        <title>Clostridium sp. nov., a member of the family Erysipelotrichaceae isolated from pig faeces.</title>
        <authorList>
            <person name="Chang Y.-H."/>
        </authorList>
    </citation>
    <scope>NUCLEOTIDE SEQUENCE [LARGE SCALE GENOMIC DNA]</scope>
    <source>
        <strain evidence="7 8">YH-panp20</strain>
    </source>
</reference>
<comment type="catalytic activity">
    <reaction evidence="4">
        <text>N(6)-acetyl-L-lysyl-[protein] + NAD(+) + H2O = 2''-O-acetyl-ADP-D-ribose + nicotinamide + L-lysyl-[protein]</text>
        <dbReference type="Rhea" id="RHEA:43636"/>
        <dbReference type="Rhea" id="RHEA-COMP:9752"/>
        <dbReference type="Rhea" id="RHEA-COMP:10731"/>
        <dbReference type="ChEBI" id="CHEBI:15377"/>
        <dbReference type="ChEBI" id="CHEBI:17154"/>
        <dbReference type="ChEBI" id="CHEBI:29969"/>
        <dbReference type="ChEBI" id="CHEBI:57540"/>
        <dbReference type="ChEBI" id="CHEBI:61930"/>
        <dbReference type="ChEBI" id="CHEBI:83767"/>
        <dbReference type="EC" id="2.3.1.286"/>
    </reaction>
</comment>
<feature type="binding site" evidence="4 5">
    <location>
        <position position="152"/>
    </location>
    <ligand>
        <name>Zn(2+)</name>
        <dbReference type="ChEBI" id="CHEBI:29105"/>
    </ligand>
</feature>
<dbReference type="HAMAP" id="MF_01968">
    <property type="entry name" value="Sirtuin_ClassU"/>
    <property type="match status" value="1"/>
</dbReference>
<dbReference type="Gene3D" id="3.40.50.1220">
    <property type="entry name" value="TPP-binding domain"/>
    <property type="match status" value="1"/>
</dbReference>
<feature type="binding site" evidence="4">
    <location>
        <position position="216"/>
    </location>
    <ligand>
        <name>NAD(+)</name>
        <dbReference type="ChEBI" id="CHEBI:57540"/>
    </ligand>
</feature>
<feature type="binding site" evidence="4">
    <location>
        <position position="104"/>
    </location>
    <ligand>
        <name>NAD(+)</name>
        <dbReference type="ChEBI" id="CHEBI:57540"/>
    </ligand>
</feature>
<dbReference type="InterPro" id="IPR026590">
    <property type="entry name" value="Ssirtuin_cat_dom"/>
</dbReference>
<dbReference type="SUPFAM" id="SSF52467">
    <property type="entry name" value="DHS-like NAD/FAD-binding domain"/>
    <property type="match status" value="1"/>
</dbReference>
<dbReference type="EMBL" id="RJQC01000001">
    <property type="protein sequence ID" value="RNM31831.1"/>
    <property type="molecule type" value="Genomic_DNA"/>
</dbReference>
<dbReference type="InterPro" id="IPR029035">
    <property type="entry name" value="DHS-like_NAD/FAD-binding_dom"/>
</dbReference>
<evidence type="ECO:0000259" key="6">
    <source>
        <dbReference type="PROSITE" id="PS50305"/>
    </source>
</evidence>
<feature type="binding site" evidence="4">
    <location>
        <position position="27"/>
    </location>
    <ligand>
        <name>NAD(+)</name>
        <dbReference type="ChEBI" id="CHEBI:57540"/>
    </ligand>
</feature>